<evidence type="ECO:0000313" key="1">
    <source>
        <dbReference type="EMBL" id="GAF43768.1"/>
    </source>
</evidence>
<evidence type="ECO:0000313" key="2">
    <source>
        <dbReference type="Proteomes" id="UP000019491"/>
    </source>
</evidence>
<gene>
    <name evidence="1" type="ORF">RW1_009_01930</name>
</gene>
<reference evidence="1 2" key="1">
    <citation type="submission" date="2014-02" db="EMBL/GenBank/DDBJ databases">
        <title>Whole genome shotgun sequence of Rhodococcus wratislaviensis NBRC 100605.</title>
        <authorList>
            <person name="Hosoyama A."/>
            <person name="Tsuchikane K."/>
            <person name="Yoshida I."/>
            <person name="Ohji S."/>
            <person name="Ichikawa N."/>
            <person name="Yamazoe A."/>
            <person name="Fujita N."/>
        </authorList>
    </citation>
    <scope>NUCLEOTIDE SEQUENCE [LARGE SCALE GENOMIC DNA]</scope>
    <source>
        <strain evidence="1 2">NBRC 100605</strain>
    </source>
</reference>
<organism evidence="1 2">
    <name type="scientific">Rhodococcus wratislaviensis NBRC 100605</name>
    <dbReference type="NCBI Taxonomy" id="1219028"/>
    <lineage>
        <taxon>Bacteria</taxon>
        <taxon>Bacillati</taxon>
        <taxon>Actinomycetota</taxon>
        <taxon>Actinomycetes</taxon>
        <taxon>Mycobacteriales</taxon>
        <taxon>Nocardiaceae</taxon>
        <taxon>Rhodococcus</taxon>
    </lineage>
</organism>
<comment type="caution">
    <text evidence="1">The sequence shown here is derived from an EMBL/GenBank/DDBJ whole genome shotgun (WGS) entry which is preliminary data.</text>
</comment>
<protein>
    <submittedName>
        <fullName evidence="1">Uncharacterized protein</fullName>
    </submittedName>
</protein>
<dbReference type="AlphaFoldDB" id="X0PMR0"/>
<proteinExistence type="predicted"/>
<accession>X0PMR0</accession>
<sequence length="78" mass="8544">MWQSHSDNDILDFALLWGPLGGPAPENVAAAFGIDISDYNRRLDAAARFQLARLQQGLTSPEHIYGLSAITALDRVPH</sequence>
<dbReference type="Proteomes" id="UP000019491">
    <property type="component" value="Unassembled WGS sequence"/>
</dbReference>
<keyword evidence="2" id="KW-1185">Reference proteome</keyword>
<name>X0PMR0_RHOWR</name>
<dbReference type="EMBL" id="BAWF01000009">
    <property type="protein sequence ID" value="GAF43768.1"/>
    <property type="molecule type" value="Genomic_DNA"/>
</dbReference>